<feature type="region of interest" description="Disordered" evidence="1">
    <location>
        <begin position="370"/>
        <end position="390"/>
    </location>
</feature>
<keyword evidence="3" id="KW-1185">Reference proteome</keyword>
<proteinExistence type="predicted"/>
<protein>
    <submittedName>
        <fullName evidence="2">Uncharacterized protein</fullName>
    </submittedName>
</protein>
<dbReference type="EnsemblPlants" id="QL02p064543:mrna">
    <property type="protein sequence ID" value="QL02p064543:mrna"/>
    <property type="gene ID" value="QL02p064543"/>
</dbReference>
<dbReference type="InParanoid" id="A0A7N2KYU3"/>
<dbReference type="Gramene" id="QL02p064543:mrna">
    <property type="protein sequence ID" value="QL02p064543:mrna"/>
    <property type="gene ID" value="QL02p064543"/>
</dbReference>
<dbReference type="AlphaFoldDB" id="A0A7N2KYU3"/>
<sequence length="390" mass="44038">MFEARAGVKDLHPPQRHQVLPRLKVVRSGQGRHRFKIILHFDKGGNGISASFSQNPKQVLVAPDSWYVRSYPRVELGQFWTQPRLDPLTLGGGRRDPKPTADVNQSGWFWVQVWTALVVSPKFNVNNRNRGVAKPIDNLMIWLDLVEFGRISYIAPVKSGSLGFRKGNPPLDPSVSVLENKDPSPINWSFSSSRNQVEVGWFGRVFRLQSALDSPSCINNFTSLSSGALCCPVLHMEEYYDSLRGSEKRVISQVHILNGNAKVSELFDKEKRVWKNQFVRQVFCPQEEIWKSRNIARHGGTRRPGKVIVRNSLSLVEEYQAANEVDHLNNPIEAVKWHLPKPPRFKMNMDGAVFTELGATGMGLVIRDLEGKSDGNYEQEDPSTPDSARS</sequence>
<reference evidence="3" key="1">
    <citation type="journal article" date="2016" name="G3 (Bethesda)">
        <title>First Draft Assembly and Annotation of the Genome of a California Endemic Oak Quercus lobata Nee (Fagaceae).</title>
        <authorList>
            <person name="Sork V.L."/>
            <person name="Fitz-Gibbon S.T."/>
            <person name="Puiu D."/>
            <person name="Crepeau M."/>
            <person name="Gugger P.F."/>
            <person name="Sherman R."/>
            <person name="Stevens K."/>
            <person name="Langley C.H."/>
            <person name="Pellegrini M."/>
            <person name="Salzberg S.L."/>
        </authorList>
    </citation>
    <scope>NUCLEOTIDE SEQUENCE [LARGE SCALE GENOMIC DNA]</scope>
    <source>
        <strain evidence="3">cv. SW786</strain>
    </source>
</reference>
<reference evidence="2" key="2">
    <citation type="submission" date="2021-01" db="UniProtKB">
        <authorList>
            <consortium name="EnsemblPlants"/>
        </authorList>
    </citation>
    <scope>IDENTIFICATION</scope>
</reference>
<organism evidence="2 3">
    <name type="scientific">Quercus lobata</name>
    <name type="common">Valley oak</name>
    <dbReference type="NCBI Taxonomy" id="97700"/>
    <lineage>
        <taxon>Eukaryota</taxon>
        <taxon>Viridiplantae</taxon>
        <taxon>Streptophyta</taxon>
        <taxon>Embryophyta</taxon>
        <taxon>Tracheophyta</taxon>
        <taxon>Spermatophyta</taxon>
        <taxon>Magnoliopsida</taxon>
        <taxon>eudicotyledons</taxon>
        <taxon>Gunneridae</taxon>
        <taxon>Pentapetalae</taxon>
        <taxon>rosids</taxon>
        <taxon>fabids</taxon>
        <taxon>Fagales</taxon>
        <taxon>Fagaceae</taxon>
        <taxon>Quercus</taxon>
    </lineage>
</organism>
<evidence type="ECO:0000256" key="1">
    <source>
        <dbReference type="SAM" id="MobiDB-lite"/>
    </source>
</evidence>
<evidence type="ECO:0000313" key="3">
    <source>
        <dbReference type="Proteomes" id="UP000594261"/>
    </source>
</evidence>
<name>A0A7N2KYU3_QUELO</name>
<evidence type="ECO:0000313" key="2">
    <source>
        <dbReference type="EnsemblPlants" id="QL02p064543:mrna"/>
    </source>
</evidence>
<accession>A0A7N2KYU3</accession>
<dbReference type="Proteomes" id="UP000594261">
    <property type="component" value="Chromosome 2"/>
</dbReference>